<feature type="region of interest" description="Disordered" evidence="1">
    <location>
        <begin position="25"/>
        <end position="66"/>
    </location>
</feature>
<dbReference type="EMBL" id="UZAH01000316">
    <property type="protein sequence ID" value="VDO18839.1"/>
    <property type="molecule type" value="Genomic_DNA"/>
</dbReference>
<gene>
    <name evidence="2" type="ORF">HPBE_LOCUS457</name>
</gene>
<evidence type="ECO:0000313" key="4">
    <source>
        <dbReference type="WBParaSite" id="HPBE_0000045601-mRNA-1"/>
    </source>
</evidence>
<dbReference type="AlphaFoldDB" id="A0A183F2S8"/>
<keyword evidence="3" id="KW-1185">Reference proteome</keyword>
<protein>
    <submittedName>
        <fullName evidence="2 4">Uncharacterized protein</fullName>
    </submittedName>
</protein>
<evidence type="ECO:0000256" key="1">
    <source>
        <dbReference type="SAM" id="MobiDB-lite"/>
    </source>
</evidence>
<name>A0A183F2S8_HELPZ</name>
<accession>A0A3P7TFP5</accession>
<dbReference type="Proteomes" id="UP000050761">
    <property type="component" value="Unassembled WGS sequence"/>
</dbReference>
<reference evidence="2 3" key="1">
    <citation type="submission" date="2018-11" db="EMBL/GenBank/DDBJ databases">
        <authorList>
            <consortium name="Pathogen Informatics"/>
        </authorList>
    </citation>
    <scope>NUCLEOTIDE SEQUENCE [LARGE SCALE GENOMIC DNA]</scope>
</reference>
<proteinExistence type="predicted"/>
<evidence type="ECO:0000313" key="2">
    <source>
        <dbReference type="EMBL" id="VDO18839.1"/>
    </source>
</evidence>
<dbReference type="WBParaSite" id="HPBE_0000045601-mRNA-1">
    <property type="protein sequence ID" value="HPBE_0000045601-mRNA-1"/>
    <property type="gene ID" value="HPBE_0000045601"/>
</dbReference>
<reference evidence="4" key="2">
    <citation type="submission" date="2019-09" db="UniProtKB">
        <authorList>
            <consortium name="WormBaseParasite"/>
        </authorList>
    </citation>
    <scope>IDENTIFICATION</scope>
</reference>
<evidence type="ECO:0000313" key="3">
    <source>
        <dbReference type="Proteomes" id="UP000050761"/>
    </source>
</evidence>
<organism evidence="3 4">
    <name type="scientific">Heligmosomoides polygyrus</name>
    <name type="common">Parasitic roundworm</name>
    <dbReference type="NCBI Taxonomy" id="6339"/>
    <lineage>
        <taxon>Eukaryota</taxon>
        <taxon>Metazoa</taxon>
        <taxon>Ecdysozoa</taxon>
        <taxon>Nematoda</taxon>
        <taxon>Chromadorea</taxon>
        <taxon>Rhabditida</taxon>
        <taxon>Rhabditina</taxon>
        <taxon>Rhabditomorpha</taxon>
        <taxon>Strongyloidea</taxon>
        <taxon>Heligmosomidae</taxon>
        <taxon>Heligmosomoides</taxon>
    </lineage>
</organism>
<sequence>MSRNGLSLAVVMSRAWEGYLIEKSSKEDPEGRGGITWKKGPGGGTGWGTNKKGAVRDSIQRTRNLP</sequence>
<accession>A0A183F2S8</accession>